<evidence type="ECO:0000313" key="7">
    <source>
        <dbReference type="Proteomes" id="UP000481153"/>
    </source>
</evidence>
<feature type="transmembrane region" description="Helical" evidence="5">
    <location>
        <begin position="98"/>
        <end position="118"/>
    </location>
</feature>
<name>A0A6G0WTX9_9STRA</name>
<dbReference type="Proteomes" id="UP000481153">
    <property type="component" value="Unassembled WGS sequence"/>
</dbReference>
<dbReference type="InterPro" id="IPR005178">
    <property type="entry name" value="Ostalpha/TMEM184C"/>
</dbReference>
<comment type="caution">
    <text evidence="6">The sequence shown here is derived from an EMBL/GenBank/DDBJ whole genome shotgun (WGS) entry which is preliminary data.</text>
</comment>
<keyword evidence="2 5" id="KW-0812">Transmembrane</keyword>
<protein>
    <recommendedName>
        <fullName evidence="8">Transmembrane protein</fullName>
    </recommendedName>
</protein>
<feature type="transmembrane region" description="Helical" evidence="5">
    <location>
        <begin position="130"/>
        <end position="155"/>
    </location>
</feature>
<evidence type="ECO:0000256" key="3">
    <source>
        <dbReference type="ARBA" id="ARBA00022989"/>
    </source>
</evidence>
<comment type="subcellular location">
    <subcellularLocation>
        <location evidence="1">Membrane</location>
        <topology evidence="1">Multi-pass membrane protein</topology>
    </subcellularLocation>
</comment>
<keyword evidence="7" id="KW-1185">Reference proteome</keyword>
<dbReference type="AlphaFoldDB" id="A0A6G0WTX9"/>
<dbReference type="Pfam" id="PF03619">
    <property type="entry name" value="Solute_trans_a"/>
    <property type="match status" value="1"/>
</dbReference>
<feature type="transmembrane region" description="Helical" evidence="5">
    <location>
        <begin position="36"/>
        <end position="57"/>
    </location>
</feature>
<dbReference type="EMBL" id="VJMJ01000147">
    <property type="protein sequence ID" value="KAF0730986.1"/>
    <property type="molecule type" value="Genomic_DNA"/>
</dbReference>
<accession>A0A6G0WTX9</accession>
<evidence type="ECO:0000256" key="1">
    <source>
        <dbReference type="ARBA" id="ARBA00004141"/>
    </source>
</evidence>
<evidence type="ECO:0000256" key="4">
    <source>
        <dbReference type="ARBA" id="ARBA00023136"/>
    </source>
</evidence>
<feature type="transmembrane region" description="Helical" evidence="5">
    <location>
        <begin position="200"/>
        <end position="222"/>
    </location>
</feature>
<evidence type="ECO:0000256" key="2">
    <source>
        <dbReference type="ARBA" id="ARBA00022692"/>
    </source>
</evidence>
<evidence type="ECO:0000313" key="6">
    <source>
        <dbReference type="EMBL" id="KAF0730986.1"/>
    </source>
</evidence>
<reference evidence="6 7" key="1">
    <citation type="submission" date="2019-07" db="EMBL/GenBank/DDBJ databases">
        <title>Genomics analysis of Aphanomyces spp. identifies a new class of oomycete effector associated with host adaptation.</title>
        <authorList>
            <person name="Gaulin E."/>
        </authorList>
    </citation>
    <scope>NUCLEOTIDE SEQUENCE [LARGE SCALE GENOMIC DNA]</scope>
    <source>
        <strain evidence="6 7">ATCC 201684</strain>
    </source>
</reference>
<keyword evidence="4 5" id="KW-0472">Membrane</keyword>
<feature type="transmembrane region" description="Helical" evidence="5">
    <location>
        <begin position="167"/>
        <end position="188"/>
    </location>
</feature>
<dbReference type="VEuPathDB" id="FungiDB:AeMF1_016546"/>
<gene>
    <name evidence="6" type="ORF">Ae201684_011538</name>
</gene>
<sequence length="292" mass="32877">MTFLRLDGVFALYIVLFYIRVLCIEDMSVYEPLEQFIFPVLEGVAIFSFFNLMLYLVGSTEAAVRHMDPQGAGATSAAPEAWLASPSKKKLDNYRGRIILFLVVKPILGVVDGWAVYHEESHPDNNKYRIVHRVISAVSAILTIVTFVGLLLTYRALHRHIPASFQLVHKFIAIKALLVVSTVQWSIANMIVCDWDFEQMYIYSTICMGETLGLTLAFQNYFTANETDGVPRLETASDGSPTVPFQPARILASWDLFQYPIPANHSGERTQLRRVRLRQETSTSDGSCTTNT</sequence>
<keyword evidence="3 5" id="KW-1133">Transmembrane helix</keyword>
<evidence type="ECO:0008006" key="8">
    <source>
        <dbReference type="Google" id="ProtNLM"/>
    </source>
</evidence>
<organism evidence="6 7">
    <name type="scientific">Aphanomyces euteiches</name>
    <dbReference type="NCBI Taxonomy" id="100861"/>
    <lineage>
        <taxon>Eukaryota</taxon>
        <taxon>Sar</taxon>
        <taxon>Stramenopiles</taxon>
        <taxon>Oomycota</taxon>
        <taxon>Saprolegniomycetes</taxon>
        <taxon>Saprolegniales</taxon>
        <taxon>Verrucalvaceae</taxon>
        <taxon>Aphanomyces</taxon>
    </lineage>
</organism>
<feature type="transmembrane region" description="Helical" evidence="5">
    <location>
        <begin position="9"/>
        <end position="30"/>
    </location>
</feature>
<dbReference type="GO" id="GO:0016020">
    <property type="term" value="C:membrane"/>
    <property type="evidence" value="ECO:0007669"/>
    <property type="project" value="UniProtKB-SubCell"/>
</dbReference>
<dbReference type="SMART" id="SM01417">
    <property type="entry name" value="Solute_trans_a"/>
    <property type="match status" value="1"/>
</dbReference>
<evidence type="ECO:0000256" key="5">
    <source>
        <dbReference type="SAM" id="Phobius"/>
    </source>
</evidence>
<proteinExistence type="predicted"/>